<keyword evidence="2" id="KW-0472">Membrane</keyword>
<evidence type="ECO:0000256" key="2">
    <source>
        <dbReference type="SAM" id="Phobius"/>
    </source>
</evidence>
<comment type="caution">
    <text evidence="3">The sequence shown here is derived from an EMBL/GenBank/DDBJ whole genome shotgun (WGS) entry which is preliminary data.</text>
</comment>
<dbReference type="Proteomes" id="UP000663853">
    <property type="component" value="Unassembled WGS sequence"/>
</dbReference>
<keyword evidence="2" id="KW-1133">Transmembrane helix</keyword>
<organism evidence="3 4">
    <name type="scientific">Rhizoctonia solani</name>
    <dbReference type="NCBI Taxonomy" id="456999"/>
    <lineage>
        <taxon>Eukaryota</taxon>
        <taxon>Fungi</taxon>
        <taxon>Dikarya</taxon>
        <taxon>Basidiomycota</taxon>
        <taxon>Agaricomycotina</taxon>
        <taxon>Agaricomycetes</taxon>
        <taxon>Cantharellales</taxon>
        <taxon>Ceratobasidiaceae</taxon>
        <taxon>Rhizoctonia</taxon>
    </lineage>
</organism>
<evidence type="ECO:0000256" key="1">
    <source>
        <dbReference type="SAM" id="MobiDB-lite"/>
    </source>
</evidence>
<feature type="transmembrane region" description="Helical" evidence="2">
    <location>
        <begin position="68"/>
        <end position="87"/>
    </location>
</feature>
<evidence type="ECO:0000313" key="3">
    <source>
        <dbReference type="EMBL" id="CAE6475507.1"/>
    </source>
</evidence>
<sequence>MQTDSELPTRPQPSHKKRRSLSDSISLVGSYTIGWAAPTEQVRYLVDKGDATRWVGFRDGFMSKWTNLNIVCGLIMGAMSTIMFANVELDAVSFGFGVVSLLSSLISIGFGTGLMYVLGDVSGETLKKIGTRYPILFIFALSIPQVWAGVCIVAFFLCTGIFAWNASDKGWTAKAGIIFSAVLTIAHLIAFARLFHKQHTVEKLIDNEGDGGMEHNIHIAYLARMAQLSDQLDQLERKDRPDPLAFTTQYGGSGLGHFRNSPPESMSAGIEQQLSGGKPMVQSPDPMSQDFQMTSRENLDKARSLHTSSSSGGGSGSGSSKATPGVLFATMEGHQVTRER</sequence>
<feature type="transmembrane region" description="Helical" evidence="2">
    <location>
        <begin position="93"/>
        <end position="118"/>
    </location>
</feature>
<gene>
    <name evidence="3" type="ORF">RDB_LOCUS80734</name>
</gene>
<dbReference type="EMBL" id="CAJMXA010002096">
    <property type="protein sequence ID" value="CAE6475507.1"/>
    <property type="molecule type" value="Genomic_DNA"/>
</dbReference>
<proteinExistence type="predicted"/>
<feature type="transmembrane region" description="Helical" evidence="2">
    <location>
        <begin position="176"/>
        <end position="195"/>
    </location>
</feature>
<dbReference type="AlphaFoldDB" id="A0A8H3C5T7"/>
<feature type="compositionally biased region" description="Polar residues" evidence="1">
    <location>
        <begin position="285"/>
        <end position="296"/>
    </location>
</feature>
<evidence type="ECO:0000313" key="4">
    <source>
        <dbReference type="Proteomes" id="UP000663853"/>
    </source>
</evidence>
<accession>A0A8H3C5T7</accession>
<feature type="transmembrane region" description="Helical" evidence="2">
    <location>
        <begin position="138"/>
        <end position="164"/>
    </location>
</feature>
<name>A0A8H3C5T7_9AGAM</name>
<feature type="region of interest" description="Disordered" evidence="1">
    <location>
        <begin position="243"/>
        <end position="340"/>
    </location>
</feature>
<reference evidence="3" key="1">
    <citation type="submission" date="2021-01" db="EMBL/GenBank/DDBJ databases">
        <authorList>
            <person name="Kaushik A."/>
        </authorList>
    </citation>
    <scope>NUCLEOTIDE SEQUENCE</scope>
    <source>
        <strain evidence="3">AG6-10EEA</strain>
    </source>
</reference>
<protein>
    <submittedName>
        <fullName evidence="3">Uncharacterized protein</fullName>
    </submittedName>
</protein>
<keyword evidence="2" id="KW-0812">Transmembrane</keyword>
<feature type="region of interest" description="Disordered" evidence="1">
    <location>
        <begin position="1"/>
        <end position="21"/>
    </location>
</feature>